<dbReference type="InterPro" id="IPR027417">
    <property type="entry name" value="P-loop_NTPase"/>
</dbReference>
<protein>
    <recommendedName>
        <fullName evidence="1">KAP NTPase domain-containing protein</fullName>
    </recommendedName>
</protein>
<dbReference type="Gene3D" id="3.40.50.300">
    <property type="entry name" value="P-loop containing nucleotide triphosphate hydrolases"/>
    <property type="match status" value="1"/>
</dbReference>
<feature type="domain" description="KAP NTPase" evidence="1">
    <location>
        <begin position="23"/>
        <end position="256"/>
    </location>
</feature>
<dbReference type="SUPFAM" id="SSF52540">
    <property type="entry name" value="P-loop containing nucleoside triphosphate hydrolases"/>
    <property type="match status" value="1"/>
</dbReference>
<dbReference type="Proteomes" id="UP000594759">
    <property type="component" value="Chromosome"/>
</dbReference>
<proteinExistence type="predicted"/>
<dbReference type="KEGG" id="pex:IZT61_17770"/>
<sequence>MSQKITTPEDRIGAQLRDYVYKESNLAVLLTGSWGSGKTHYIKSTFFPKLQEETSYRGFIISLFGINSIDDVKDRLMAELYPLVENKYIKAGSPIFKAIVKSIDVTKLFGQGIFDSGIEAIEKAGKELKTIKKEELDLSNVVICFDDLERSGTQFLSENQLLGYINGLTENGVRVIIVTDEKKLDQEKFNIVKEKVVGTTIHFQQNFEETFSAIIESLALDNAYLTFLRDHKNIIHDFLRKENQLHINYRTLKYFAVYFYDVCHFVQSGCENKELNNRIDDILDSLLKFSLCIAIEFKRGRLDFHENRKLNDTSQYLIRKMYADGKEKAEHIGEEILDDYFPQDDFYFYQSIYSYLTGGDIFDKNLLVEELKQKFHIVNENISDAYKTYNILAARDYLDLHDNIVKTEVRKMWKYALSGDYLNRDFTTVFYFIIRDGNILNLNIEKLASRFEKVLISNKNRQAYDPMLKRHLSYASEGEYAEPSNKIRKKAIEVNDQTLSKFQKITNKQIELDFVKDFDRFYGSMIEKIQQPFDVASLSAIRPNVFFNEFKKSENKKKHKILLLFSTLYLHQHINLEKKDYQFSLALDGIIKTYVDKNKQKNVSGALVLQLQESVKDHLNKARPYTGALE</sequence>
<dbReference type="RefSeq" id="WP_196098367.1">
    <property type="nucleotide sequence ID" value="NZ_CP064939.1"/>
</dbReference>
<evidence type="ECO:0000259" key="1">
    <source>
        <dbReference type="Pfam" id="PF07693"/>
    </source>
</evidence>
<evidence type="ECO:0000313" key="2">
    <source>
        <dbReference type="EMBL" id="QPH38892.1"/>
    </source>
</evidence>
<accession>A0A7U3Q5D9</accession>
<reference evidence="2 3" key="1">
    <citation type="submission" date="2020-11" db="EMBL/GenBank/DDBJ databases">
        <title>Pedobacter endophytica, an endophytic bacteria isolated form Carex pumila.</title>
        <authorList>
            <person name="Peng Y."/>
            <person name="Jiang L."/>
            <person name="Lee J."/>
        </authorList>
    </citation>
    <scope>NUCLEOTIDE SEQUENCE [LARGE SCALE GENOMIC DNA]</scope>
    <source>
        <strain evidence="2 3">JBR3-12</strain>
    </source>
</reference>
<dbReference type="Pfam" id="PF07693">
    <property type="entry name" value="KAP_NTPase"/>
    <property type="match status" value="1"/>
</dbReference>
<gene>
    <name evidence="2" type="ORF">IZT61_17770</name>
</gene>
<dbReference type="AlphaFoldDB" id="A0A7U3Q5D9"/>
<keyword evidence="3" id="KW-1185">Reference proteome</keyword>
<name>A0A7U3Q5D9_9SPHI</name>
<evidence type="ECO:0000313" key="3">
    <source>
        <dbReference type="Proteomes" id="UP000594759"/>
    </source>
</evidence>
<organism evidence="2 3">
    <name type="scientific">Pedobacter endophyticus</name>
    <dbReference type="NCBI Taxonomy" id="2789740"/>
    <lineage>
        <taxon>Bacteria</taxon>
        <taxon>Pseudomonadati</taxon>
        <taxon>Bacteroidota</taxon>
        <taxon>Sphingobacteriia</taxon>
        <taxon>Sphingobacteriales</taxon>
        <taxon>Sphingobacteriaceae</taxon>
        <taxon>Pedobacter</taxon>
    </lineage>
</organism>
<dbReference type="InterPro" id="IPR011646">
    <property type="entry name" value="KAP_P-loop"/>
</dbReference>
<dbReference type="EMBL" id="CP064939">
    <property type="protein sequence ID" value="QPH38892.1"/>
    <property type="molecule type" value="Genomic_DNA"/>
</dbReference>